<dbReference type="AlphaFoldDB" id="A0A8H8DJB8"/>
<name>A0A8H8DJB8_9FUNG</name>
<sequence>DKLLWKPPECGTAPLFGFRGPCSLPAGRHPCSRGNVRRTRGRAPEAALRGIRDTTVSLLFAFPAAAARNDRAGRSRNDRAFESCSSDYFELRHPPLVDGSRRLLLAVYAATLPEAHLDEAVRAADSGGGYCPLREWGVGRAEALERTALEWLKVRCQIMMRGYAVSAEVRAIVMRKKDKKRTKMTKRTKKDKKG</sequence>
<organism evidence="1 2">
    <name type="scientific">Olpidium bornovanus</name>
    <dbReference type="NCBI Taxonomy" id="278681"/>
    <lineage>
        <taxon>Eukaryota</taxon>
        <taxon>Fungi</taxon>
        <taxon>Fungi incertae sedis</taxon>
        <taxon>Olpidiomycota</taxon>
        <taxon>Olpidiomycotina</taxon>
        <taxon>Olpidiomycetes</taxon>
        <taxon>Olpidiales</taxon>
        <taxon>Olpidiaceae</taxon>
        <taxon>Olpidium</taxon>
    </lineage>
</organism>
<proteinExistence type="predicted"/>
<evidence type="ECO:0000313" key="1">
    <source>
        <dbReference type="EMBL" id="KAG5460704.1"/>
    </source>
</evidence>
<feature type="non-terminal residue" evidence="1">
    <location>
        <position position="1"/>
    </location>
</feature>
<dbReference type="Proteomes" id="UP000673691">
    <property type="component" value="Unassembled WGS sequence"/>
</dbReference>
<dbReference type="EMBL" id="JAEFCI010004833">
    <property type="protein sequence ID" value="KAG5460704.1"/>
    <property type="molecule type" value="Genomic_DNA"/>
</dbReference>
<accession>A0A8H8DJB8</accession>
<evidence type="ECO:0000313" key="2">
    <source>
        <dbReference type="Proteomes" id="UP000673691"/>
    </source>
</evidence>
<gene>
    <name evidence="1" type="ORF">BJ554DRAFT_7209</name>
</gene>
<reference evidence="1 2" key="1">
    <citation type="journal article" name="Sci. Rep.">
        <title>Genome-scale phylogenetic analyses confirm Olpidium as the closest living zoosporic fungus to the non-flagellated, terrestrial fungi.</title>
        <authorList>
            <person name="Chang Y."/>
            <person name="Rochon D."/>
            <person name="Sekimoto S."/>
            <person name="Wang Y."/>
            <person name="Chovatia M."/>
            <person name="Sandor L."/>
            <person name="Salamov A."/>
            <person name="Grigoriev I.V."/>
            <person name="Stajich J.E."/>
            <person name="Spatafora J.W."/>
        </authorList>
    </citation>
    <scope>NUCLEOTIDE SEQUENCE [LARGE SCALE GENOMIC DNA]</scope>
    <source>
        <strain evidence="1">S191</strain>
    </source>
</reference>
<protein>
    <submittedName>
        <fullName evidence="1">Uncharacterized protein</fullName>
    </submittedName>
</protein>
<keyword evidence="2" id="KW-1185">Reference proteome</keyword>
<comment type="caution">
    <text evidence="1">The sequence shown here is derived from an EMBL/GenBank/DDBJ whole genome shotgun (WGS) entry which is preliminary data.</text>
</comment>